<dbReference type="AlphaFoldDB" id="A0A2S7WCX8"/>
<organism evidence="1 2">
    <name type="scientific">Polaribacter gangjinensis</name>
    <dbReference type="NCBI Taxonomy" id="574710"/>
    <lineage>
        <taxon>Bacteria</taxon>
        <taxon>Pseudomonadati</taxon>
        <taxon>Bacteroidota</taxon>
        <taxon>Flavobacteriia</taxon>
        <taxon>Flavobacteriales</taxon>
        <taxon>Flavobacteriaceae</taxon>
    </lineage>
</organism>
<accession>A0A2S7WCX8</accession>
<reference evidence="1 2" key="1">
    <citation type="submission" date="2016-12" db="EMBL/GenBank/DDBJ databases">
        <title>Trade-off between light-utilization and light-protection in marine flavobacteria.</title>
        <authorList>
            <person name="Kumagai Y."/>
            <person name="Yoshizawa S."/>
            <person name="Kogure K."/>
            <person name="Iwasaki W."/>
        </authorList>
    </citation>
    <scope>NUCLEOTIDE SEQUENCE [LARGE SCALE GENOMIC DNA]</scope>
    <source>
        <strain evidence="1 2">KCTC 22729</strain>
    </source>
</reference>
<evidence type="ECO:0000313" key="1">
    <source>
        <dbReference type="EMBL" id="PQJ75480.1"/>
    </source>
</evidence>
<name>A0A2S7WCX8_9FLAO</name>
<dbReference type="EMBL" id="MSCL01000001">
    <property type="protein sequence ID" value="PQJ75480.1"/>
    <property type="molecule type" value="Genomic_DNA"/>
</dbReference>
<protein>
    <submittedName>
        <fullName evidence="1">Uncharacterized protein</fullName>
    </submittedName>
</protein>
<dbReference type="Proteomes" id="UP000237608">
    <property type="component" value="Unassembled WGS sequence"/>
</dbReference>
<sequence>MVKYFLLFSIFFFISCKKTPEKKEIDTSAIAEMRAVVKHSDFENVLPLFQPEIDVWAEYGTLKSFLGRFKKASPKEVLSNSVELRDLVKAMKESVKPEIFNNPSFETRVNIMYNESLRLADMNTIPAITAKEVNAQIDKILEAFGAINAKINTTFSKKKFEDEITIDVSLIGLDTTKIDTISKNSILKKMDEKAKKLEENSKKKGNK</sequence>
<proteinExistence type="predicted"/>
<keyword evidence="2" id="KW-1185">Reference proteome</keyword>
<gene>
    <name evidence="1" type="ORF">BTO13_09655</name>
</gene>
<comment type="caution">
    <text evidence="1">The sequence shown here is derived from an EMBL/GenBank/DDBJ whole genome shotgun (WGS) entry which is preliminary data.</text>
</comment>
<evidence type="ECO:0000313" key="2">
    <source>
        <dbReference type="Proteomes" id="UP000237608"/>
    </source>
</evidence>
<dbReference type="PROSITE" id="PS51257">
    <property type="entry name" value="PROKAR_LIPOPROTEIN"/>
    <property type="match status" value="1"/>
</dbReference>